<proteinExistence type="inferred from homology"/>
<dbReference type="AlphaFoldDB" id="A0AAU2JME4"/>
<evidence type="ECO:0000256" key="1">
    <source>
        <dbReference type="ARBA" id="ARBA00009986"/>
    </source>
</evidence>
<dbReference type="EMBL" id="CP108264">
    <property type="protein sequence ID" value="WTU73969.1"/>
    <property type="molecule type" value="Genomic_DNA"/>
</dbReference>
<keyword evidence="2" id="KW-0560">Oxidoreductase</keyword>
<dbReference type="SUPFAM" id="SSF53720">
    <property type="entry name" value="ALDH-like"/>
    <property type="match status" value="1"/>
</dbReference>
<keyword evidence="3" id="KW-0520">NAD</keyword>
<feature type="domain" description="Aldehyde dehydrogenase" evidence="4">
    <location>
        <begin position="55"/>
        <end position="490"/>
    </location>
</feature>
<dbReference type="PANTHER" id="PTHR42986:SF1">
    <property type="entry name" value="BENZALDEHYDE DEHYDROGENASE YFMT"/>
    <property type="match status" value="1"/>
</dbReference>
<dbReference type="Gene3D" id="3.40.309.10">
    <property type="entry name" value="Aldehyde Dehydrogenase, Chain A, domain 2"/>
    <property type="match status" value="1"/>
</dbReference>
<name>A0AAU2JME4_9ACTN</name>
<dbReference type="InterPro" id="IPR016163">
    <property type="entry name" value="Ald_DH_C"/>
</dbReference>
<evidence type="ECO:0000313" key="5">
    <source>
        <dbReference type="EMBL" id="WTU73969.1"/>
    </source>
</evidence>
<sequence length="529" mass="56893">MHSYEVWVAGAEEPGTRWVYWPRVGQLLRAPFEVLGLKARLERGEDLPYDDRLLAGRVAMSTPDQGLRALAAARAAQPAWAGIPLADRLELLHGVHRAVVERYDELIGLLVAEGHPVRLAAWELASVACAFHPDSVADFAAQLRQPERTVAGRRIRMVRKPDGVVCLSPPRNAPTSNSFYGVLALAAGNGLVVNAPPTAPLGVSFVYRDIVAPLLERLGAPPGILNVVSTHARAVIRQWLDSPDCDDVVFFGGSEQGLKLERECVAAGKKPVLELSGNDGVLVWADAEAALAARALSERYYGSGQICMTPKFAIVHPEVADRLLKELVEQVRDIRPGPPEDPDTVLSPVVKRAEFAEYLAEVLEAGGELLCGGELVDVDDVPAAAGPFIRPAVVRVDGLATAARLRAFREETFFPLLCVVVPEAPATVGEAIGFLNANRYGLRNSLWAQDEEVVERFCREVVNGGMLKVNDSHIGCLPVLPYNGGTGATGGVFGEANQPAVRTTHLQSIAVATLVRPRESVFDHAAGVM</sequence>
<dbReference type="GO" id="GO:0016620">
    <property type="term" value="F:oxidoreductase activity, acting on the aldehyde or oxo group of donors, NAD or NADP as acceptor"/>
    <property type="evidence" value="ECO:0007669"/>
    <property type="project" value="InterPro"/>
</dbReference>
<gene>
    <name evidence="5" type="ORF">OG327_11845</name>
</gene>
<evidence type="ECO:0000256" key="2">
    <source>
        <dbReference type="ARBA" id="ARBA00023002"/>
    </source>
</evidence>
<dbReference type="InterPro" id="IPR016162">
    <property type="entry name" value="Ald_DH_N"/>
</dbReference>
<organism evidence="5">
    <name type="scientific">Streptomyces sp. NBC_00049</name>
    <dbReference type="NCBI Taxonomy" id="2903617"/>
    <lineage>
        <taxon>Bacteria</taxon>
        <taxon>Bacillati</taxon>
        <taxon>Actinomycetota</taxon>
        <taxon>Actinomycetes</taxon>
        <taxon>Kitasatosporales</taxon>
        <taxon>Streptomycetaceae</taxon>
        <taxon>Streptomyces</taxon>
    </lineage>
</organism>
<dbReference type="InterPro" id="IPR015590">
    <property type="entry name" value="Aldehyde_DH_dom"/>
</dbReference>
<dbReference type="Gene3D" id="3.40.605.10">
    <property type="entry name" value="Aldehyde Dehydrogenase, Chain A, domain 1"/>
    <property type="match status" value="1"/>
</dbReference>
<evidence type="ECO:0000256" key="3">
    <source>
        <dbReference type="ARBA" id="ARBA00023027"/>
    </source>
</evidence>
<protein>
    <submittedName>
        <fullName evidence="5">Aldehyde dehydrogenase family protein</fullName>
    </submittedName>
</protein>
<dbReference type="PANTHER" id="PTHR42986">
    <property type="entry name" value="BENZALDEHYDE DEHYDROGENASE YFMT"/>
    <property type="match status" value="1"/>
</dbReference>
<evidence type="ECO:0000259" key="4">
    <source>
        <dbReference type="Pfam" id="PF00171"/>
    </source>
</evidence>
<comment type="similarity">
    <text evidence="1">Belongs to the aldehyde dehydrogenase family.</text>
</comment>
<reference evidence="5" key="1">
    <citation type="submission" date="2022-10" db="EMBL/GenBank/DDBJ databases">
        <title>The complete genomes of actinobacterial strains from the NBC collection.</title>
        <authorList>
            <person name="Joergensen T.S."/>
            <person name="Alvarez Arevalo M."/>
            <person name="Sterndorff E.B."/>
            <person name="Faurdal D."/>
            <person name="Vuksanovic O."/>
            <person name="Mourched A.-S."/>
            <person name="Charusanti P."/>
            <person name="Shaw S."/>
            <person name="Blin K."/>
            <person name="Weber T."/>
        </authorList>
    </citation>
    <scope>NUCLEOTIDE SEQUENCE</scope>
    <source>
        <strain evidence="5">NBC_00049</strain>
    </source>
</reference>
<dbReference type="Pfam" id="PF00171">
    <property type="entry name" value="Aldedh"/>
    <property type="match status" value="1"/>
</dbReference>
<accession>A0AAU2JME4</accession>
<dbReference type="InterPro" id="IPR016161">
    <property type="entry name" value="Ald_DH/histidinol_DH"/>
</dbReference>